<reference evidence="2 3" key="1">
    <citation type="submission" date="2018-02" db="EMBL/GenBank/DDBJ databases">
        <title>Comparative genomes isolates from brazilian mangrove.</title>
        <authorList>
            <person name="Araujo J.E."/>
            <person name="Taketani R.G."/>
            <person name="Silva M.C.P."/>
            <person name="Loureco M.V."/>
            <person name="Andreote F.D."/>
        </authorList>
    </citation>
    <scope>NUCLEOTIDE SEQUENCE [LARGE SCALE GENOMIC DNA]</scope>
    <source>
        <strain evidence="2 3">Nap-Phe MGV</strain>
    </source>
</reference>
<dbReference type="InterPro" id="IPR046235">
    <property type="entry name" value="DUF6268"/>
</dbReference>
<accession>A0A2S8GT32</accession>
<dbReference type="AlphaFoldDB" id="A0A2S8GT32"/>
<sequence length="367" mass="41475">MHLNSLRYWLAIVPLCLATETVRAQYVDWGETSRVASERQVPYEAVQPLPPTDVFPEGHPLYVPADPTSRISQTTAVIPPELDEMPYDMQMEDGLQLNEDEIFKTRPVLASSKPGVLQSVTTDSTWLAGSGDNIGMTDVLGTITLGFPAPTRDSPLIVTPGFGMHFLVGPESIDAPPTLYDAFLTTRWIRPLNEKWGLILSGTAGYYSDFKQKSSDAFRPSAMAIATYNWNKQWQLLGGVVWLNRDDFNILPIAGLVWTGENRKLELTFPRPRYSQLWDYGPGYEDWWYLTGELGGGTWSVQRADGANDLLTISDFRAIVGFERRRDGGGKSFIEFGYVFGRQFEYKYQPYTIDMSDTVMIRSGWWF</sequence>
<evidence type="ECO:0000313" key="3">
    <source>
        <dbReference type="Proteomes" id="UP000237819"/>
    </source>
</evidence>
<dbReference type="EMBL" id="PUHZ01000004">
    <property type="protein sequence ID" value="PQO47582.1"/>
    <property type="molecule type" value="Genomic_DNA"/>
</dbReference>
<dbReference type="RefSeq" id="WP_105333843.1">
    <property type="nucleotide sequence ID" value="NZ_PUHZ01000004.1"/>
</dbReference>
<name>A0A2S8GT32_9BACT</name>
<organism evidence="2 3">
    <name type="scientific">Blastopirellula marina</name>
    <dbReference type="NCBI Taxonomy" id="124"/>
    <lineage>
        <taxon>Bacteria</taxon>
        <taxon>Pseudomonadati</taxon>
        <taxon>Planctomycetota</taxon>
        <taxon>Planctomycetia</taxon>
        <taxon>Pirellulales</taxon>
        <taxon>Pirellulaceae</taxon>
        <taxon>Blastopirellula</taxon>
    </lineage>
</organism>
<evidence type="ECO:0000259" key="1">
    <source>
        <dbReference type="Pfam" id="PF19783"/>
    </source>
</evidence>
<protein>
    <recommendedName>
        <fullName evidence="1">DUF6268 domain-containing protein</fullName>
    </recommendedName>
</protein>
<dbReference type="Pfam" id="PF19783">
    <property type="entry name" value="DUF6268"/>
    <property type="match status" value="1"/>
</dbReference>
<proteinExistence type="predicted"/>
<feature type="domain" description="DUF6268" evidence="1">
    <location>
        <begin position="176"/>
        <end position="263"/>
    </location>
</feature>
<gene>
    <name evidence="2" type="ORF">C5Y93_02670</name>
</gene>
<comment type="caution">
    <text evidence="2">The sequence shown here is derived from an EMBL/GenBank/DDBJ whole genome shotgun (WGS) entry which is preliminary data.</text>
</comment>
<dbReference type="Proteomes" id="UP000237819">
    <property type="component" value="Unassembled WGS sequence"/>
</dbReference>
<dbReference type="OrthoDB" id="249490at2"/>
<evidence type="ECO:0000313" key="2">
    <source>
        <dbReference type="EMBL" id="PQO47582.1"/>
    </source>
</evidence>